<sequence length="198" mass="22465">MASKPTDHPELTPSFCFNQSALREFLRVSRAAIDDSITQNLNSLLTPARDPWDPSSTTSRQSSPRPAGTHRQIPSSSCTDFKNNVLFPSWQSRSDVLAYCAGVATSPDPDDPDSMLREVESLRARERVVDERLDPYSARYFPREARTESLALLIRNERMVESIVRERTWRSVTERCAGEASTGWEKGLDDWRKAQESE</sequence>
<dbReference type="Pfam" id="PF09774">
    <property type="entry name" value="MIX23"/>
    <property type="match status" value="1"/>
</dbReference>
<reference evidence="3" key="1">
    <citation type="journal article" date="2020" name="Stud. Mycol.">
        <title>101 Dothideomycetes genomes: a test case for predicting lifestyles and emergence of pathogens.</title>
        <authorList>
            <person name="Haridas S."/>
            <person name="Albert R."/>
            <person name="Binder M."/>
            <person name="Bloem J."/>
            <person name="Labutti K."/>
            <person name="Salamov A."/>
            <person name="Andreopoulos B."/>
            <person name="Baker S."/>
            <person name="Barry K."/>
            <person name="Bills G."/>
            <person name="Bluhm B."/>
            <person name="Cannon C."/>
            <person name="Castanera R."/>
            <person name="Culley D."/>
            <person name="Daum C."/>
            <person name="Ezra D."/>
            <person name="Gonzalez J."/>
            <person name="Henrissat B."/>
            <person name="Kuo A."/>
            <person name="Liang C."/>
            <person name="Lipzen A."/>
            <person name="Lutzoni F."/>
            <person name="Magnuson J."/>
            <person name="Mondo S."/>
            <person name="Nolan M."/>
            <person name="Ohm R."/>
            <person name="Pangilinan J."/>
            <person name="Park H.-J."/>
            <person name="Ramirez L."/>
            <person name="Alfaro M."/>
            <person name="Sun H."/>
            <person name="Tritt A."/>
            <person name="Yoshinaga Y."/>
            <person name="Zwiers L.-H."/>
            <person name="Turgeon B."/>
            <person name="Goodwin S."/>
            <person name="Spatafora J."/>
            <person name="Crous P."/>
            <person name="Grigoriev I."/>
        </authorList>
    </citation>
    <scope>NUCLEOTIDE SEQUENCE</scope>
    <source>
        <strain evidence="3">ATCC 16933</strain>
    </source>
</reference>
<dbReference type="EMBL" id="MU001672">
    <property type="protein sequence ID" value="KAF2461072.1"/>
    <property type="molecule type" value="Genomic_DNA"/>
</dbReference>
<proteinExistence type="inferred from homology"/>
<keyword evidence="4" id="KW-1185">Reference proteome</keyword>
<dbReference type="PANTHER" id="PTHR31905:SF2">
    <property type="entry name" value="PROTEIN MIX23"/>
    <property type="match status" value="1"/>
</dbReference>
<dbReference type="AlphaFoldDB" id="A0A6A6PBB0"/>
<evidence type="ECO:0000313" key="3">
    <source>
        <dbReference type="EMBL" id="KAF2461072.1"/>
    </source>
</evidence>
<organism evidence="3 4">
    <name type="scientific">Lineolata rhizophorae</name>
    <dbReference type="NCBI Taxonomy" id="578093"/>
    <lineage>
        <taxon>Eukaryota</taxon>
        <taxon>Fungi</taxon>
        <taxon>Dikarya</taxon>
        <taxon>Ascomycota</taxon>
        <taxon>Pezizomycotina</taxon>
        <taxon>Dothideomycetes</taxon>
        <taxon>Dothideomycetes incertae sedis</taxon>
        <taxon>Lineolatales</taxon>
        <taxon>Lineolataceae</taxon>
        <taxon>Lineolata</taxon>
    </lineage>
</organism>
<comment type="similarity">
    <text evidence="1">Belongs to the MIX23 family.</text>
</comment>
<dbReference type="OrthoDB" id="5593818at2759"/>
<dbReference type="Proteomes" id="UP000799766">
    <property type="component" value="Unassembled WGS sequence"/>
</dbReference>
<dbReference type="PIRSF" id="PIRSF022603">
    <property type="entry name" value="UCP022603"/>
    <property type="match status" value="1"/>
</dbReference>
<feature type="compositionally biased region" description="Low complexity" evidence="2">
    <location>
        <begin position="54"/>
        <end position="66"/>
    </location>
</feature>
<feature type="region of interest" description="Disordered" evidence="2">
    <location>
        <begin position="44"/>
        <end position="75"/>
    </location>
</feature>
<accession>A0A6A6PBB0</accession>
<feature type="region of interest" description="Disordered" evidence="2">
    <location>
        <begin position="177"/>
        <end position="198"/>
    </location>
</feature>
<dbReference type="InterPro" id="IPR019171">
    <property type="entry name" value="MIX23"/>
</dbReference>
<protein>
    <submittedName>
        <fullName evidence="3">Caffeine-induced death protein 2</fullName>
    </submittedName>
</protein>
<name>A0A6A6PBB0_9PEZI</name>
<dbReference type="PANTHER" id="PTHR31905">
    <property type="entry name" value="COILED-COIL DOMAIN-CONTAINING PROTEIN 58"/>
    <property type="match status" value="1"/>
</dbReference>
<evidence type="ECO:0000256" key="1">
    <source>
        <dbReference type="ARBA" id="ARBA00024204"/>
    </source>
</evidence>
<dbReference type="GO" id="GO:0005758">
    <property type="term" value="C:mitochondrial intermembrane space"/>
    <property type="evidence" value="ECO:0007669"/>
    <property type="project" value="InterPro"/>
</dbReference>
<gene>
    <name evidence="3" type="ORF">BDY21DRAFT_297735</name>
</gene>
<dbReference type="InterPro" id="IPR016805">
    <property type="entry name" value="MIX23_fungal"/>
</dbReference>
<feature type="compositionally biased region" description="Basic and acidic residues" evidence="2">
    <location>
        <begin position="186"/>
        <end position="198"/>
    </location>
</feature>
<evidence type="ECO:0000256" key="2">
    <source>
        <dbReference type="SAM" id="MobiDB-lite"/>
    </source>
</evidence>
<evidence type="ECO:0000313" key="4">
    <source>
        <dbReference type="Proteomes" id="UP000799766"/>
    </source>
</evidence>